<comment type="similarity">
    <text evidence="11">Belongs to the Thz kinase family.</text>
</comment>
<evidence type="ECO:0000256" key="1">
    <source>
        <dbReference type="ARBA" id="ARBA00001771"/>
    </source>
</evidence>
<keyword evidence="9 11" id="KW-0460">Magnesium</keyword>
<protein>
    <recommendedName>
        <fullName evidence="11">Hydroxyethylthiazole kinase</fullName>
        <ecNumber evidence="11">2.7.1.50</ecNumber>
    </recommendedName>
    <alternativeName>
        <fullName evidence="11">4-methyl-5-beta-hydroxyethylthiazole kinase</fullName>
        <shortName evidence="11">TH kinase</shortName>
        <shortName evidence="11">Thz kinase</shortName>
    </alternativeName>
</protein>
<dbReference type="RefSeq" id="WP_089678480.1">
    <property type="nucleotide sequence ID" value="NZ_FNFO01000001.1"/>
</dbReference>
<proteinExistence type="inferred from homology"/>
<keyword evidence="6 11" id="KW-0547">Nucleotide-binding</keyword>
<organism evidence="12 13">
    <name type="scientific">Catalinimonas alkaloidigena</name>
    <dbReference type="NCBI Taxonomy" id="1075417"/>
    <lineage>
        <taxon>Bacteria</taxon>
        <taxon>Pseudomonadati</taxon>
        <taxon>Bacteroidota</taxon>
        <taxon>Cytophagia</taxon>
        <taxon>Cytophagales</taxon>
        <taxon>Catalimonadaceae</taxon>
        <taxon>Catalinimonas</taxon>
    </lineage>
</organism>
<feature type="binding site" evidence="11">
    <location>
        <position position="169"/>
    </location>
    <ligand>
        <name>ATP</name>
        <dbReference type="ChEBI" id="CHEBI:30616"/>
    </ligand>
</feature>
<evidence type="ECO:0000313" key="13">
    <source>
        <dbReference type="Proteomes" id="UP000198510"/>
    </source>
</evidence>
<dbReference type="NCBIfam" id="NF006830">
    <property type="entry name" value="PRK09355.1"/>
    <property type="match status" value="1"/>
</dbReference>
<dbReference type="PANTHER" id="PTHR12592:SF0">
    <property type="entry name" value="ATP-DEPENDENT (S)-NAD(P)H-HYDRATE DEHYDRATASE"/>
    <property type="match status" value="1"/>
</dbReference>
<feature type="binding site" evidence="11">
    <location>
        <position position="47"/>
    </location>
    <ligand>
        <name>substrate</name>
    </ligand>
</feature>
<evidence type="ECO:0000256" key="5">
    <source>
        <dbReference type="ARBA" id="ARBA00022723"/>
    </source>
</evidence>
<dbReference type="EMBL" id="FNFO01000001">
    <property type="protein sequence ID" value="SDJ92774.1"/>
    <property type="molecule type" value="Genomic_DNA"/>
</dbReference>
<dbReference type="Pfam" id="PF02110">
    <property type="entry name" value="HK"/>
    <property type="match status" value="1"/>
</dbReference>
<sequence>MEITATSVWTDLEAIRTQNPLIQNITNYVVMNNTANALLALGASPAMVHAQEEVANFVNIASALVVNIGTLSAPWVTGMEVAMQQAAYAEKPVVLDPVGVGATPYRLHTVQKLLSQSTPSVIRGNASEIKALVEHHVQSKGVDSTYSSDTAVEAATQLAREIGCVVVVSGAKDYITDGTQVLEVEGGHPLMGKVTGMGCTASALIGAFLAVNPDALPAATHAMTVMGIAGELAAAKSSGPGTLQLHFYDALYQLTLEQIEAHSRIRMLKTVD</sequence>
<dbReference type="InterPro" id="IPR000417">
    <property type="entry name" value="Hyethyz_kinase"/>
</dbReference>
<dbReference type="SUPFAM" id="SSF53613">
    <property type="entry name" value="Ribokinase-like"/>
    <property type="match status" value="1"/>
</dbReference>
<dbReference type="InterPro" id="IPR029056">
    <property type="entry name" value="Ribokinase-like"/>
</dbReference>
<dbReference type="HAMAP" id="MF_00228">
    <property type="entry name" value="Thz_kinase"/>
    <property type="match status" value="1"/>
</dbReference>
<evidence type="ECO:0000256" key="11">
    <source>
        <dbReference type="HAMAP-Rule" id="MF_00228"/>
    </source>
</evidence>
<feature type="binding site" evidence="11">
    <location>
        <position position="196"/>
    </location>
    <ligand>
        <name>substrate</name>
    </ligand>
</feature>
<evidence type="ECO:0000256" key="8">
    <source>
        <dbReference type="ARBA" id="ARBA00022840"/>
    </source>
</evidence>
<gene>
    <name evidence="11" type="primary">thiM</name>
    <name evidence="12" type="ORF">SAMN05421823_101444</name>
</gene>
<dbReference type="GO" id="GO:0009229">
    <property type="term" value="P:thiamine diphosphate biosynthetic process"/>
    <property type="evidence" value="ECO:0007669"/>
    <property type="project" value="UniProtKB-UniRule"/>
</dbReference>
<accession>A0A1G8XRG7</accession>
<evidence type="ECO:0000256" key="4">
    <source>
        <dbReference type="ARBA" id="ARBA00022679"/>
    </source>
</evidence>
<dbReference type="GO" id="GO:0009228">
    <property type="term" value="P:thiamine biosynthetic process"/>
    <property type="evidence" value="ECO:0007669"/>
    <property type="project" value="UniProtKB-KW"/>
</dbReference>
<evidence type="ECO:0000256" key="9">
    <source>
        <dbReference type="ARBA" id="ARBA00022842"/>
    </source>
</evidence>
<dbReference type="AlphaFoldDB" id="A0A1G8XRG7"/>
<dbReference type="Proteomes" id="UP000198510">
    <property type="component" value="Unassembled WGS sequence"/>
</dbReference>
<evidence type="ECO:0000256" key="6">
    <source>
        <dbReference type="ARBA" id="ARBA00022741"/>
    </source>
</evidence>
<evidence type="ECO:0000256" key="2">
    <source>
        <dbReference type="ARBA" id="ARBA00001946"/>
    </source>
</evidence>
<dbReference type="GO" id="GO:0110051">
    <property type="term" value="P:metabolite repair"/>
    <property type="evidence" value="ECO:0007669"/>
    <property type="project" value="TreeGrafter"/>
</dbReference>
<reference evidence="12 13" key="1">
    <citation type="submission" date="2016-10" db="EMBL/GenBank/DDBJ databases">
        <authorList>
            <person name="de Groot N.N."/>
        </authorList>
    </citation>
    <scope>NUCLEOTIDE SEQUENCE [LARGE SCALE GENOMIC DNA]</scope>
    <source>
        <strain evidence="12 13">DSM 25186</strain>
    </source>
</reference>
<feature type="binding site" evidence="11">
    <location>
        <position position="123"/>
    </location>
    <ligand>
        <name>ATP</name>
        <dbReference type="ChEBI" id="CHEBI:30616"/>
    </ligand>
</feature>
<comment type="function">
    <text evidence="11">Catalyzes the phosphorylation of the hydroxyl group of 4-methyl-5-beta-hydroxyethylthiazole (THZ).</text>
</comment>
<comment type="catalytic activity">
    <reaction evidence="1 11">
        <text>5-(2-hydroxyethyl)-4-methylthiazole + ATP = 4-methyl-5-(2-phosphooxyethyl)-thiazole + ADP + H(+)</text>
        <dbReference type="Rhea" id="RHEA:24212"/>
        <dbReference type="ChEBI" id="CHEBI:15378"/>
        <dbReference type="ChEBI" id="CHEBI:17957"/>
        <dbReference type="ChEBI" id="CHEBI:30616"/>
        <dbReference type="ChEBI" id="CHEBI:58296"/>
        <dbReference type="ChEBI" id="CHEBI:456216"/>
        <dbReference type="EC" id="2.7.1.50"/>
    </reaction>
</comment>
<dbReference type="PIRSF" id="PIRSF000513">
    <property type="entry name" value="Thz_kinase"/>
    <property type="match status" value="1"/>
</dbReference>
<keyword evidence="13" id="KW-1185">Reference proteome</keyword>
<comment type="cofactor">
    <cofactor evidence="2 11">
        <name>Mg(2+)</name>
        <dbReference type="ChEBI" id="CHEBI:18420"/>
    </cofactor>
</comment>
<dbReference type="PRINTS" id="PR01099">
    <property type="entry name" value="HYETHTZKNASE"/>
</dbReference>
<dbReference type="GO" id="GO:0005524">
    <property type="term" value="F:ATP binding"/>
    <property type="evidence" value="ECO:0007669"/>
    <property type="project" value="UniProtKB-UniRule"/>
</dbReference>
<comment type="pathway">
    <text evidence="3 11">Cofactor biosynthesis; thiamine diphosphate biosynthesis; 4-methyl-5-(2-phosphoethyl)-thiazole from 5-(2-hydroxyethyl)-4-methylthiazole: step 1/1.</text>
</comment>
<dbReference type="UniPathway" id="UPA00060">
    <property type="reaction ID" value="UER00139"/>
</dbReference>
<keyword evidence="5 11" id="KW-0479">Metal-binding</keyword>
<evidence type="ECO:0000313" key="12">
    <source>
        <dbReference type="EMBL" id="SDJ92774.1"/>
    </source>
</evidence>
<name>A0A1G8XRG7_9BACT</name>
<dbReference type="CDD" id="cd01170">
    <property type="entry name" value="THZ_kinase"/>
    <property type="match status" value="1"/>
</dbReference>
<evidence type="ECO:0000256" key="7">
    <source>
        <dbReference type="ARBA" id="ARBA00022777"/>
    </source>
</evidence>
<dbReference type="GO" id="GO:0000287">
    <property type="term" value="F:magnesium ion binding"/>
    <property type="evidence" value="ECO:0007669"/>
    <property type="project" value="UniProtKB-UniRule"/>
</dbReference>
<evidence type="ECO:0000256" key="3">
    <source>
        <dbReference type="ARBA" id="ARBA00004868"/>
    </source>
</evidence>
<keyword evidence="10 11" id="KW-0784">Thiamine biosynthesis</keyword>
<keyword evidence="8 11" id="KW-0067">ATP-binding</keyword>
<dbReference type="PANTHER" id="PTHR12592">
    <property type="entry name" value="ATP-DEPENDENT (S)-NAD(P)H-HYDRATE DEHYDRATASE FAMILY MEMBER"/>
    <property type="match status" value="1"/>
</dbReference>
<dbReference type="Gene3D" id="3.40.1190.20">
    <property type="match status" value="1"/>
</dbReference>
<keyword evidence="4 11" id="KW-0808">Transferase</keyword>
<dbReference type="NCBIfam" id="TIGR00694">
    <property type="entry name" value="thiM"/>
    <property type="match status" value="1"/>
</dbReference>
<evidence type="ECO:0000256" key="10">
    <source>
        <dbReference type="ARBA" id="ARBA00022977"/>
    </source>
</evidence>
<dbReference type="STRING" id="1075417.SAMN05421823_101444"/>
<dbReference type="OrthoDB" id="9778146at2"/>
<keyword evidence="7 11" id="KW-0418">Kinase</keyword>
<dbReference type="GO" id="GO:0004417">
    <property type="term" value="F:hydroxyethylthiazole kinase activity"/>
    <property type="evidence" value="ECO:0007669"/>
    <property type="project" value="UniProtKB-UniRule"/>
</dbReference>
<dbReference type="EC" id="2.7.1.50" evidence="11"/>